<comment type="caution">
    <text evidence="3">The sequence shown here is derived from an EMBL/GenBank/DDBJ whole genome shotgun (WGS) entry which is preliminary data.</text>
</comment>
<evidence type="ECO:0008006" key="5">
    <source>
        <dbReference type="Google" id="ProtNLM"/>
    </source>
</evidence>
<name>A0A081RWF8_PHOTE</name>
<evidence type="ECO:0000313" key="3">
    <source>
        <dbReference type="EMBL" id="KER03011.1"/>
    </source>
</evidence>
<feature type="domain" description="DUF3322" evidence="2">
    <location>
        <begin position="14"/>
        <end position="198"/>
    </location>
</feature>
<dbReference type="InterPro" id="IPR024537">
    <property type="entry name" value="DUF3322"/>
</dbReference>
<evidence type="ECO:0000259" key="1">
    <source>
        <dbReference type="Pfam" id="PF09983"/>
    </source>
</evidence>
<dbReference type="Pfam" id="PF11795">
    <property type="entry name" value="DUF3322"/>
    <property type="match status" value="1"/>
</dbReference>
<feature type="domain" description="Wadjet protein JetD C-terminal" evidence="1">
    <location>
        <begin position="220"/>
        <end position="393"/>
    </location>
</feature>
<evidence type="ECO:0000259" key="2">
    <source>
        <dbReference type="Pfam" id="PF11795"/>
    </source>
</evidence>
<protein>
    <recommendedName>
        <fullName evidence="5">Wadjet protein JetD C-terminal domain-containing protein</fullName>
    </recommendedName>
</protein>
<sequence length="398" mass="45153">MKRELNGVRWGLLPAQVKKLIKQREWDNLSSLKARLLGSKVFPVRVGLKPPRGSSAISDMVHFQRFVEEWKLFPYQNHVEWSSKNFRELSEQRIPTFVVIESMQHLIQFLGNDALSRSKLWERNMKPFLRIDKDLYPALVKCIDIVEKLSLRDAELLAKLLPQLKQGLGEGQYLRALPLIGIDTKFLENHQILIEELTDVIHKGAVSAFGGLTAWLGCLTNPKGWLTIRPLCHTATVAFGGIPILQIPGELLKQHELPASNILVVENLQSGLALPDMPDTVAVIGGGKNIAWMDAAWLKDKRVGYWGDIDSWGLSILSDARDKFVDIKSLMMDVETVKVHEDRMVPEPNPVESNPSSLNEDEAKLFNDLISGRFHSSRLEQERLSSDYIRNKLIDWLS</sequence>
<evidence type="ECO:0000313" key="4">
    <source>
        <dbReference type="Proteomes" id="UP000028002"/>
    </source>
</evidence>
<reference evidence="3 4" key="1">
    <citation type="submission" date="2014-03" db="EMBL/GenBank/DDBJ databases">
        <title>Draft Genome of Photorhabdus temperata Meg1.</title>
        <authorList>
            <person name="Hurst S.G.IV."/>
            <person name="Morris K."/>
            <person name="Thomas K."/>
            <person name="Tisa L.S."/>
        </authorList>
    </citation>
    <scope>NUCLEOTIDE SEQUENCE [LARGE SCALE GENOMIC DNA]</scope>
    <source>
        <strain evidence="3 4">Meg1</strain>
    </source>
</reference>
<dbReference type="InterPro" id="IPR014544">
    <property type="entry name" value="UCP028408"/>
</dbReference>
<dbReference type="AlphaFoldDB" id="A0A081RWF8"/>
<dbReference type="EMBL" id="JGVH01000037">
    <property type="protein sequence ID" value="KER03011.1"/>
    <property type="molecule type" value="Genomic_DNA"/>
</dbReference>
<dbReference type="RefSeq" id="WP_036839150.1">
    <property type="nucleotide sequence ID" value="NZ_CAWLUD010000037.1"/>
</dbReference>
<dbReference type="PIRSF" id="PIRSF028408">
    <property type="entry name" value="UCP028408"/>
    <property type="match status" value="1"/>
</dbReference>
<dbReference type="Proteomes" id="UP000028002">
    <property type="component" value="Unassembled WGS sequence"/>
</dbReference>
<accession>A0A081RWF8</accession>
<proteinExistence type="predicted"/>
<gene>
    <name evidence="3" type="ORF">MEG1DRAFT_02282</name>
</gene>
<dbReference type="Pfam" id="PF09983">
    <property type="entry name" value="JetD_C"/>
    <property type="match status" value="1"/>
</dbReference>
<dbReference type="PATRIC" id="fig|1393735.3.peg.2346"/>
<organism evidence="3 4">
    <name type="scientific">Photorhabdus temperata subsp. temperata Meg1</name>
    <dbReference type="NCBI Taxonomy" id="1393735"/>
    <lineage>
        <taxon>Bacteria</taxon>
        <taxon>Pseudomonadati</taxon>
        <taxon>Pseudomonadota</taxon>
        <taxon>Gammaproteobacteria</taxon>
        <taxon>Enterobacterales</taxon>
        <taxon>Morganellaceae</taxon>
        <taxon>Photorhabdus</taxon>
    </lineage>
</organism>
<dbReference type="InterPro" id="IPR024534">
    <property type="entry name" value="JetD_C"/>
</dbReference>